<proteinExistence type="inferred from homology"/>
<dbReference type="Gene3D" id="1.10.150.130">
    <property type="match status" value="1"/>
</dbReference>
<evidence type="ECO:0000256" key="1">
    <source>
        <dbReference type="ARBA" id="ARBA00008857"/>
    </source>
</evidence>
<evidence type="ECO:0000256" key="3">
    <source>
        <dbReference type="ARBA" id="ARBA00023125"/>
    </source>
</evidence>
<keyword evidence="3" id="KW-0238">DNA-binding</keyword>
<reference evidence="5" key="1">
    <citation type="journal article" date="2012" name="PLoS Genet.">
        <title>Comparative Genomics of Plant-Associated Pseudomonas spp.: Insights into Diversity and Inheritance of Traits Involved in Multitrophic Interactions.</title>
        <authorList>
            <person name="Loper J.E."/>
            <person name="Hassan K.A."/>
            <person name="Mavrodi D.V."/>
            <person name="Davis E.W.II."/>
            <person name="Lim C.K."/>
            <person name="Shaffer B.T."/>
            <person name="Elbourne L.D."/>
            <person name="Stockwell V.O."/>
            <person name="Hartney S.L."/>
            <person name="Breakwell K."/>
            <person name="Henkels M.D."/>
            <person name="Tetu S.G."/>
            <person name="Rangel L.I."/>
            <person name="Kidarsa T.A."/>
            <person name="Wilson N.L."/>
            <person name="van de Mortel J.E."/>
            <person name="Song C."/>
            <person name="Blumhagen R."/>
            <person name="Radune D."/>
            <person name="Hostetler J.B."/>
            <person name="Brinkac L.M."/>
            <person name="Durkin A.S."/>
            <person name="Kluepfel D.A."/>
            <person name="Wechter W.P."/>
            <person name="Anderson A.J."/>
            <person name="Kim Y.C."/>
            <person name="Pierson L.S.III."/>
            <person name="Pierson E.A."/>
            <person name="Lindow S.E."/>
            <person name="Kobayashi D.Y."/>
            <person name="Raaijmakers J.M."/>
            <person name="Weller D.M."/>
            <person name="Thomashow L.S."/>
            <person name="Allen A.E."/>
            <person name="Paulsen I.T."/>
        </authorList>
    </citation>
    <scope>NUCLEOTIDE SEQUENCE [LARGE SCALE GENOMIC DNA]</scope>
    <source>
        <strain evidence="5">SS101</strain>
    </source>
</reference>
<dbReference type="RefSeq" id="WP_003191492.1">
    <property type="nucleotide sequence ID" value="NZ_CM001513.1"/>
</dbReference>
<dbReference type="InterPro" id="IPR038488">
    <property type="entry name" value="Integrase_DNA-bd_sf"/>
</dbReference>
<evidence type="ECO:0000256" key="2">
    <source>
        <dbReference type="ARBA" id="ARBA00022908"/>
    </source>
</evidence>
<dbReference type="Proteomes" id="UP000003213">
    <property type="component" value="Chromosome"/>
</dbReference>
<dbReference type="HOGENOM" id="CLU_596996_0_0_6"/>
<keyword evidence="4" id="KW-0233">DNA recombination</keyword>
<comment type="caution">
    <text evidence="5">The sequence shown here is derived from an EMBL/GenBank/DDBJ whole genome shotgun (WGS) entry which is preliminary data.</text>
</comment>
<dbReference type="AlphaFoldDB" id="I4K421"/>
<dbReference type="PANTHER" id="PTHR30629:SF2">
    <property type="entry name" value="PROPHAGE INTEGRASE INTS-RELATED"/>
    <property type="match status" value="1"/>
</dbReference>
<organism evidence="5">
    <name type="scientific">Pseudomonas lactis</name>
    <dbReference type="NCBI Taxonomy" id="1615674"/>
    <lineage>
        <taxon>Bacteria</taxon>
        <taxon>Pseudomonadati</taxon>
        <taxon>Pseudomonadota</taxon>
        <taxon>Gammaproteobacteria</taxon>
        <taxon>Pseudomonadales</taxon>
        <taxon>Pseudomonadaceae</taxon>
        <taxon>Pseudomonas</taxon>
    </lineage>
</organism>
<dbReference type="SUPFAM" id="SSF56349">
    <property type="entry name" value="DNA breaking-rejoining enzymes"/>
    <property type="match status" value="1"/>
</dbReference>
<sequence>MPVRFPWRFPWFPRLHAMGVVMTARIQFTKDAIDKLKCPDDKSDVLVYDLDEKGLAVRVTKAGAKTFFVVRKIGGKVHRVNLGAFDKEKTKLIPLRLKAKQTFAGLEDAIAAEKTKTETELVTLGSAFKGMMSAKSKITAVTVADYEKTYKNYLQKYEDRPLVSISNEDVIAMHYEFSEPLIKSNGKPGARRERSANKAIVLLGSIYRFAIVIHAKQGKRRIDHNPVDIMKTLKLWNKNNRSKIRVNPSELPDLIRECLRIANTQPMRDVPTSFQCVSAAVLFMLFTGVRPGEVSKIKKEYVHHPTRSIIFPERNADNELDTLKNGKEFHLVLNDTAYCQLVYAMKHSDSEYVFSGVQKPRLGESNVRDFLMRIEKKIGKHLPRKILRASFISLAEAADIGAFQIKILCNHDGQGQTVDVTDGYKTAYLNEVRSSATKVESKIYELSGASQKEVCRELLDSLVKLDEKELHSKFVSL</sequence>
<dbReference type="Gene3D" id="1.10.443.10">
    <property type="entry name" value="Intergrase catalytic core"/>
    <property type="match status" value="1"/>
</dbReference>
<evidence type="ECO:0000256" key="4">
    <source>
        <dbReference type="ARBA" id="ARBA00023172"/>
    </source>
</evidence>
<dbReference type="InterPro" id="IPR010998">
    <property type="entry name" value="Integrase_recombinase_N"/>
</dbReference>
<dbReference type="PANTHER" id="PTHR30629">
    <property type="entry name" value="PROPHAGE INTEGRASE"/>
    <property type="match status" value="1"/>
</dbReference>
<dbReference type="PATRIC" id="fig|1038924.3.peg.2699"/>
<dbReference type="GO" id="GO:0006310">
    <property type="term" value="P:DNA recombination"/>
    <property type="evidence" value="ECO:0007669"/>
    <property type="project" value="UniProtKB-KW"/>
</dbReference>
<protein>
    <submittedName>
        <fullName evidence="5">Site-specific recombinase, phage integrase family</fullName>
    </submittedName>
</protein>
<dbReference type="Gene3D" id="3.30.160.390">
    <property type="entry name" value="Integrase, DNA-binding domain"/>
    <property type="match status" value="1"/>
</dbReference>
<evidence type="ECO:0000313" key="5">
    <source>
        <dbReference type="EMBL" id="EIK59461.1"/>
    </source>
</evidence>
<accession>I4K421</accession>
<keyword evidence="2" id="KW-0229">DNA integration</keyword>
<dbReference type="InterPro" id="IPR050808">
    <property type="entry name" value="Phage_Integrase"/>
</dbReference>
<dbReference type="InterPro" id="IPR013762">
    <property type="entry name" value="Integrase-like_cat_sf"/>
</dbReference>
<name>I4K421_9PSED</name>
<dbReference type="InterPro" id="IPR011010">
    <property type="entry name" value="DNA_brk_join_enz"/>
</dbReference>
<comment type="similarity">
    <text evidence="1">Belongs to the 'phage' integrase family.</text>
</comment>
<gene>
    <name evidence="5" type="ORF">PflSS101_2799</name>
</gene>
<dbReference type="GO" id="GO:0015074">
    <property type="term" value="P:DNA integration"/>
    <property type="evidence" value="ECO:0007669"/>
    <property type="project" value="UniProtKB-KW"/>
</dbReference>
<dbReference type="EMBL" id="AHPN01000001">
    <property type="protein sequence ID" value="EIK59461.1"/>
    <property type="molecule type" value="Genomic_DNA"/>
</dbReference>
<dbReference type="GO" id="GO:0003677">
    <property type="term" value="F:DNA binding"/>
    <property type="evidence" value="ECO:0007669"/>
    <property type="project" value="UniProtKB-KW"/>
</dbReference>